<dbReference type="AlphaFoldDB" id="A0A9X3EZ83"/>
<comment type="caution">
    <text evidence="3">The sequence shown here is derived from an EMBL/GenBank/DDBJ whole genome shotgun (WGS) entry which is preliminary data.</text>
</comment>
<accession>A0A9X3EZ83</accession>
<feature type="region of interest" description="Disordered" evidence="1">
    <location>
        <begin position="279"/>
        <end position="330"/>
    </location>
</feature>
<dbReference type="Pfam" id="PF05943">
    <property type="entry name" value="VipB"/>
    <property type="match status" value="1"/>
</dbReference>
<keyword evidence="4" id="KW-1185">Reference proteome</keyword>
<dbReference type="NCBIfam" id="TIGR03355">
    <property type="entry name" value="VI_chp_2"/>
    <property type="match status" value="1"/>
</dbReference>
<dbReference type="PANTHER" id="PTHR35565">
    <property type="entry name" value="CYTOPLASMIC PROTEIN-RELATED"/>
    <property type="match status" value="1"/>
</dbReference>
<feature type="compositionally biased region" description="Low complexity" evidence="1">
    <location>
        <begin position="299"/>
        <end position="330"/>
    </location>
</feature>
<reference evidence="3" key="1">
    <citation type="submission" date="2022-11" db="EMBL/GenBank/DDBJ databases">
        <title>Minimal conservation of predation-associated metabolite biosynthetic gene clusters underscores biosynthetic potential of Myxococcota including descriptions for ten novel species: Archangium lansinium sp. nov., Myxococcus landrumus sp. nov., Nannocystis bai.</title>
        <authorList>
            <person name="Ahearne A."/>
            <person name="Stevens C."/>
            <person name="Phillips K."/>
        </authorList>
    </citation>
    <scope>NUCLEOTIDE SEQUENCE</scope>
    <source>
        <strain evidence="3">Na p29</strain>
    </source>
</reference>
<name>A0A9X3EZ83_9BACT</name>
<proteinExistence type="predicted"/>
<dbReference type="Proteomes" id="UP001150924">
    <property type="component" value="Unassembled WGS sequence"/>
</dbReference>
<gene>
    <name evidence="3" type="primary">tssC</name>
    <name evidence="3" type="ORF">OV079_47480</name>
</gene>
<organism evidence="3 4">
    <name type="scientific">Nannocystis pusilla</name>
    <dbReference type="NCBI Taxonomy" id="889268"/>
    <lineage>
        <taxon>Bacteria</taxon>
        <taxon>Pseudomonadati</taxon>
        <taxon>Myxococcota</taxon>
        <taxon>Polyangia</taxon>
        <taxon>Nannocystales</taxon>
        <taxon>Nannocystaceae</taxon>
        <taxon>Nannocystis</taxon>
    </lineage>
</organism>
<evidence type="ECO:0000313" key="4">
    <source>
        <dbReference type="Proteomes" id="UP001150924"/>
    </source>
</evidence>
<evidence type="ECO:0000313" key="3">
    <source>
        <dbReference type="EMBL" id="MCY1013052.1"/>
    </source>
</evidence>
<sequence>MEDLEKQRNNDLLRGVMGSPLEGGGSLLAELLDEGKLSPDSKASRQGLSDLLGSLLRDPDAATNKKVAGDRIDALIADIDRRLTAQVNALLHAPAIKALETAWRGVKYLVDAIDFRENVRLELMHATKDDLLTDFRDAPEVTQTGLYRTIYKDAIGVFGGKPYGVMCSTHDFGPGTEDVELLRGCAQIGAMAHVPFLANVGPAMFGKQSFAEIPQLKDLQAMFEHPRYQTWNAFRESEDARYVGLCMPRFLLRAPYGGRESELKVRDFNFDEQVIDKHDNICGARPRSRSRPRSPTPSPSTAGAPTSSARSAAARSSTCRCTSTTRAASS</sequence>
<protein>
    <submittedName>
        <fullName evidence="3">Type VI secretion system contractile sheath large subunit</fullName>
    </submittedName>
</protein>
<evidence type="ECO:0000256" key="1">
    <source>
        <dbReference type="SAM" id="MobiDB-lite"/>
    </source>
</evidence>
<dbReference type="EMBL" id="JAPNKE010000002">
    <property type="protein sequence ID" value="MCY1013052.1"/>
    <property type="molecule type" value="Genomic_DNA"/>
</dbReference>
<dbReference type="PANTHER" id="PTHR35565:SF1">
    <property type="entry name" value="TYPE VI SECRETION SYSTEM CONTRACTILE SHEATH LARGE SUBUNIT"/>
    <property type="match status" value="1"/>
</dbReference>
<dbReference type="InterPro" id="IPR010269">
    <property type="entry name" value="T6SS_TssC-like"/>
</dbReference>
<dbReference type="InterPro" id="IPR044031">
    <property type="entry name" value="TssC1_N"/>
</dbReference>
<evidence type="ECO:0000259" key="2">
    <source>
        <dbReference type="Pfam" id="PF05943"/>
    </source>
</evidence>
<feature type="domain" description="TssC1 N-terminal" evidence="2">
    <location>
        <begin position="73"/>
        <end position="281"/>
    </location>
</feature>